<reference evidence="2" key="1">
    <citation type="submission" date="2016-11" db="EMBL/GenBank/DDBJ databases">
        <title>Trade-off between light-utilization and light-protection in marine flavobacteria.</title>
        <authorList>
            <person name="Kumagai Y."/>
            <person name="Yoshizawa S."/>
            <person name="Kogure K."/>
        </authorList>
    </citation>
    <scope>NUCLEOTIDE SEQUENCE [LARGE SCALE GENOMIC DNA]</scope>
    <source>
        <strain evidence="2">SG-18</strain>
    </source>
</reference>
<keyword evidence="2" id="KW-1185">Reference proteome</keyword>
<dbReference type="EMBL" id="MQVX01000001">
    <property type="protein sequence ID" value="PQJ14978.1"/>
    <property type="molecule type" value="Genomic_DNA"/>
</dbReference>
<name>A0A2S7T5V2_9FLAO</name>
<dbReference type="PROSITE" id="PS51257">
    <property type="entry name" value="PROKAR_LIPOPROTEIN"/>
    <property type="match status" value="1"/>
</dbReference>
<protein>
    <submittedName>
        <fullName evidence="1">Uncharacterized protein</fullName>
    </submittedName>
</protein>
<dbReference type="OrthoDB" id="814028at2"/>
<organism evidence="1 2">
    <name type="scientific">Aureicoccus marinus</name>
    <dbReference type="NCBI Taxonomy" id="754435"/>
    <lineage>
        <taxon>Bacteria</taxon>
        <taxon>Pseudomonadati</taxon>
        <taxon>Bacteroidota</taxon>
        <taxon>Flavobacteriia</taxon>
        <taxon>Flavobacteriales</taxon>
        <taxon>Flavobacteriaceae</taxon>
        <taxon>Aureicoccus</taxon>
    </lineage>
</organism>
<gene>
    <name evidence="1" type="ORF">BST99_03835</name>
</gene>
<accession>A0A2S7T5V2</accession>
<dbReference type="AlphaFoldDB" id="A0A2S7T5V2"/>
<comment type="caution">
    <text evidence="1">The sequence shown here is derived from an EMBL/GenBank/DDBJ whole genome shotgun (WGS) entry which is preliminary data.</text>
</comment>
<evidence type="ECO:0000313" key="1">
    <source>
        <dbReference type="EMBL" id="PQJ14978.1"/>
    </source>
</evidence>
<dbReference type="SUPFAM" id="SSF69322">
    <property type="entry name" value="Tricorn protease domain 2"/>
    <property type="match status" value="1"/>
</dbReference>
<dbReference type="Proteomes" id="UP000239366">
    <property type="component" value="Unassembled WGS sequence"/>
</dbReference>
<proteinExistence type="predicted"/>
<evidence type="ECO:0000313" key="2">
    <source>
        <dbReference type="Proteomes" id="UP000239366"/>
    </source>
</evidence>
<sequence>MRSIYSFLLFAFLVLIGCSDETQVFQDAVTSMDVITNEVELQSSVNFDKSGVLDLNNWELASQKKTQAGNYPLTLVAQIQPPAYQGVQQMTATHVDIHDDLIYVSYNTPDAVYQGAIDIINIANPESPVVQSRVYFTNADVSALAYHNNYVFAVGGVDAEQSDLAPTNSFVARLPIANGRFSLGSGVKFGFQEGFVATDVGINTQGIWVSSGQDGSLTRYNEELETQAEASFQDLRSLAIRDGQIATLDGSYGIRLLNSNMETQVEIPVNLNFGLAEKRSISFAEDKVALAEGRSGSSLYNLVTGQQEATISIPVNPEGVDGGDRVTNAAALNQELWLMANGGAGLALIDRERQNEFLGVVELEGSINYVASQGDYIFAASGREGLQIIKLNRVLDFNALCENAVNYSGPNNMIIASGTTEAYRGSKSLRSMTVNGDVLLCGNYTVRNEVNLNENSSVDMQGRLYVGRNNRRQNLHLKAGATLRISGGLVVYGDLILDPGARIEFLESNFNYAAIRGTVQMAESSSVQGSFRDIWNKF</sequence>
<dbReference type="RefSeq" id="WP_105000625.1">
    <property type="nucleotide sequence ID" value="NZ_MQVX01000001.1"/>
</dbReference>